<organism evidence="1">
    <name type="scientific">marine sediment metagenome</name>
    <dbReference type="NCBI Taxonomy" id="412755"/>
    <lineage>
        <taxon>unclassified sequences</taxon>
        <taxon>metagenomes</taxon>
        <taxon>ecological metagenomes</taxon>
    </lineage>
</organism>
<dbReference type="AlphaFoldDB" id="A0A0F8YZI7"/>
<gene>
    <name evidence="1" type="ORF">LCGC14_2835120</name>
</gene>
<dbReference type="EMBL" id="LAZR01054105">
    <property type="protein sequence ID" value="KKK79275.1"/>
    <property type="molecule type" value="Genomic_DNA"/>
</dbReference>
<proteinExistence type="predicted"/>
<protein>
    <submittedName>
        <fullName evidence="1">Uncharacterized protein</fullName>
    </submittedName>
</protein>
<evidence type="ECO:0000313" key="1">
    <source>
        <dbReference type="EMBL" id="KKK79275.1"/>
    </source>
</evidence>
<reference evidence="1" key="1">
    <citation type="journal article" date="2015" name="Nature">
        <title>Complex archaea that bridge the gap between prokaryotes and eukaryotes.</title>
        <authorList>
            <person name="Spang A."/>
            <person name="Saw J.H."/>
            <person name="Jorgensen S.L."/>
            <person name="Zaremba-Niedzwiedzka K."/>
            <person name="Martijn J."/>
            <person name="Lind A.E."/>
            <person name="van Eijk R."/>
            <person name="Schleper C."/>
            <person name="Guy L."/>
            <person name="Ettema T.J."/>
        </authorList>
    </citation>
    <scope>NUCLEOTIDE SEQUENCE</scope>
</reference>
<comment type="caution">
    <text evidence="1">The sequence shown here is derived from an EMBL/GenBank/DDBJ whole genome shotgun (WGS) entry which is preliminary data.</text>
</comment>
<sequence length="75" mass="8590">MRISRKAINSMSVERLSDVTKTGDTVKLVYQPLDGGTPRWELRNKDNEVLFGSFDKEFLIETAKMANLKVVEKDE</sequence>
<name>A0A0F8YZI7_9ZZZZ</name>
<accession>A0A0F8YZI7</accession>